<name>A0A5A7PWP9_STRAF</name>
<keyword evidence="4 5" id="KW-0472">Membrane</keyword>
<evidence type="ECO:0000256" key="5">
    <source>
        <dbReference type="SAM" id="Phobius"/>
    </source>
</evidence>
<dbReference type="PANTHER" id="PTHR31444">
    <property type="entry name" value="OS11G0490100 PROTEIN"/>
    <property type="match status" value="1"/>
</dbReference>
<comment type="subcellular location">
    <subcellularLocation>
        <location evidence="1">Golgi apparatus membrane</location>
        <topology evidence="1">Single-pass membrane protein</topology>
    </subcellularLocation>
</comment>
<keyword evidence="3 5" id="KW-1133">Transmembrane helix</keyword>
<keyword evidence="7" id="KW-1185">Reference proteome</keyword>
<dbReference type="NCBIfam" id="TIGR01627">
    <property type="entry name" value="A_thal_3515"/>
    <property type="match status" value="1"/>
</dbReference>
<sequence>MAKLIVLHPAVHKSGAAAASHRAWLAAFALIFTFTFVLTLLTTRDAAARSAAAAHAGSRPPPLPKAVHDALLHYAAANASSAGRMSSAELGLVAAVLRRCPSSPCSLLVFGVTHETPLWAALNHGGRTVFVGESAYLVSKLEERNPSMEAYDVHYGTKVSELYDLLEYSRREADGECRPEQNLLFSDCRLAVNDLPNHVYDVAWDVILVDGPRGYCASAPGRMAAIFSAAVLARSKRGGAGETHVLVHEIEREAERVCSDEFLCRENLVEKVENLGHFVIGKLNSGGGDGGHFCSSVSPKAT</sequence>
<evidence type="ECO:0000313" key="6">
    <source>
        <dbReference type="EMBL" id="GER36952.1"/>
    </source>
</evidence>
<evidence type="ECO:0000256" key="4">
    <source>
        <dbReference type="ARBA" id="ARBA00023136"/>
    </source>
</evidence>
<reference evidence="7" key="1">
    <citation type="journal article" date="2019" name="Curr. Biol.">
        <title>Genome Sequence of Striga asiatica Provides Insight into the Evolution of Plant Parasitism.</title>
        <authorList>
            <person name="Yoshida S."/>
            <person name="Kim S."/>
            <person name="Wafula E.K."/>
            <person name="Tanskanen J."/>
            <person name="Kim Y.M."/>
            <person name="Honaas L."/>
            <person name="Yang Z."/>
            <person name="Spallek T."/>
            <person name="Conn C.E."/>
            <person name="Ichihashi Y."/>
            <person name="Cheong K."/>
            <person name="Cui S."/>
            <person name="Der J.P."/>
            <person name="Gundlach H."/>
            <person name="Jiao Y."/>
            <person name="Hori C."/>
            <person name="Ishida J.K."/>
            <person name="Kasahara H."/>
            <person name="Kiba T."/>
            <person name="Kim M.S."/>
            <person name="Koo N."/>
            <person name="Laohavisit A."/>
            <person name="Lee Y.H."/>
            <person name="Lumba S."/>
            <person name="McCourt P."/>
            <person name="Mortimer J.C."/>
            <person name="Mutuku J.M."/>
            <person name="Nomura T."/>
            <person name="Sasaki-Sekimoto Y."/>
            <person name="Seto Y."/>
            <person name="Wang Y."/>
            <person name="Wakatake T."/>
            <person name="Sakakibara H."/>
            <person name="Demura T."/>
            <person name="Yamaguchi S."/>
            <person name="Yoneyama K."/>
            <person name="Manabe R.I."/>
            <person name="Nelson D.C."/>
            <person name="Schulman A.H."/>
            <person name="Timko M.P."/>
            <person name="dePamphilis C.W."/>
            <person name="Choi D."/>
            <person name="Shirasu K."/>
        </authorList>
    </citation>
    <scope>NUCLEOTIDE SEQUENCE [LARGE SCALE GENOMIC DNA]</scope>
    <source>
        <strain evidence="7">cv. UVA1</strain>
    </source>
</reference>
<evidence type="ECO:0000256" key="2">
    <source>
        <dbReference type="ARBA" id="ARBA00022692"/>
    </source>
</evidence>
<keyword evidence="2 5" id="KW-0812">Transmembrane</keyword>
<evidence type="ECO:0000256" key="1">
    <source>
        <dbReference type="ARBA" id="ARBA00004194"/>
    </source>
</evidence>
<dbReference type="Pfam" id="PF21729">
    <property type="entry name" value="IRX15_IRX15L_GXM"/>
    <property type="match status" value="1"/>
</dbReference>
<dbReference type="GO" id="GO:0045492">
    <property type="term" value="P:xylan biosynthetic process"/>
    <property type="evidence" value="ECO:0007669"/>
    <property type="project" value="InterPro"/>
</dbReference>
<dbReference type="Proteomes" id="UP000325081">
    <property type="component" value="Unassembled WGS sequence"/>
</dbReference>
<organism evidence="6 7">
    <name type="scientific">Striga asiatica</name>
    <name type="common">Asiatic witchweed</name>
    <name type="synonym">Buchnera asiatica</name>
    <dbReference type="NCBI Taxonomy" id="4170"/>
    <lineage>
        <taxon>Eukaryota</taxon>
        <taxon>Viridiplantae</taxon>
        <taxon>Streptophyta</taxon>
        <taxon>Embryophyta</taxon>
        <taxon>Tracheophyta</taxon>
        <taxon>Spermatophyta</taxon>
        <taxon>Magnoliopsida</taxon>
        <taxon>eudicotyledons</taxon>
        <taxon>Gunneridae</taxon>
        <taxon>Pentapetalae</taxon>
        <taxon>asterids</taxon>
        <taxon>lamiids</taxon>
        <taxon>Lamiales</taxon>
        <taxon>Orobanchaceae</taxon>
        <taxon>Buchnereae</taxon>
        <taxon>Striga</taxon>
    </lineage>
</organism>
<accession>A0A5A7PWP9</accession>
<evidence type="ECO:0000256" key="3">
    <source>
        <dbReference type="ARBA" id="ARBA00022989"/>
    </source>
</evidence>
<evidence type="ECO:0000313" key="7">
    <source>
        <dbReference type="Proteomes" id="UP000325081"/>
    </source>
</evidence>
<dbReference type="AlphaFoldDB" id="A0A5A7PWP9"/>
<feature type="transmembrane region" description="Helical" evidence="5">
    <location>
        <begin position="23"/>
        <end position="41"/>
    </location>
</feature>
<proteinExistence type="predicted"/>
<dbReference type="GO" id="GO:0000139">
    <property type="term" value="C:Golgi membrane"/>
    <property type="evidence" value="ECO:0007669"/>
    <property type="project" value="UniProtKB-SubCell"/>
</dbReference>
<gene>
    <name evidence="6" type="ORF">STAS_13324</name>
</gene>
<dbReference type="OrthoDB" id="1896682at2759"/>
<dbReference type="InterPro" id="IPR006514">
    <property type="entry name" value="IRX15/GXM/AGM"/>
</dbReference>
<comment type="caution">
    <text evidence="6">The sequence shown here is derived from an EMBL/GenBank/DDBJ whole genome shotgun (WGS) entry which is preliminary data.</text>
</comment>
<dbReference type="EMBL" id="BKCP01005239">
    <property type="protein sequence ID" value="GER36952.1"/>
    <property type="molecule type" value="Genomic_DNA"/>
</dbReference>
<protein>
    <submittedName>
        <fullName evidence="6">Uncharacterized protein</fullName>
    </submittedName>
</protein>